<gene>
    <name evidence="2" type="ORF">SAMN04487974_11549</name>
</gene>
<dbReference type="STRING" id="440168.SAMN04487974_11549"/>
<reference evidence="2 3" key="1">
    <citation type="submission" date="2016-10" db="EMBL/GenBank/DDBJ databases">
        <authorList>
            <person name="de Groot N.N."/>
        </authorList>
    </citation>
    <scope>NUCLEOTIDE SEQUENCE [LARGE SCALE GENOMIC DNA]</scope>
    <source>
        <strain evidence="2 3">CGMCC 1.10267</strain>
    </source>
</reference>
<sequence>MNVPRRKDEFMMVSKTQPVYELRARRHGPGDTEVEVWQLPSIVTPQITTPIRLAGLRGRNLELAEHRVLKRLKESGIRLDLLPIEGMGSALSEETALRLALLFRTLAPMRNRDNMRLVAEGIEVMGKEEAGYWLGMSVHRKNPRRVLTALRILLTDPAK</sequence>
<protein>
    <recommendedName>
        <fullName evidence="1">DUF7680 domain-containing protein</fullName>
    </recommendedName>
</protein>
<dbReference type="RefSeq" id="WP_090598157.1">
    <property type="nucleotide sequence ID" value="NZ_FNCS01000015.1"/>
</dbReference>
<dbReference type="AlphaFoldDB" id="A0A1G7YRU2"/>
<dbReference type="EMBL" id="FNCS01000015">
    <property type="protein sequence ID" value="SDG99248.1"/>
    <property type="molecule type" value="Genomic_DNA"/>
</dbReference>
<organism evidence="2 3">
    <name type="scientific">Pelagibacterium luteolum</name>
    <dbReference type="NCBI Taxonomy" id="440168"/>
    <lineage>
        <taxon>Bacteria</taxon>
        <taxon>Pseudomonadati</taxon>
        <taxon>Pseudomonadota</taxon>
        <taxon>Alphaproteobacteria</taxon>
        <taxon>Hyphomicrobiales</taxon>
        <taxon>Devosiaceae</taxon>
        <taxon>Pelagibacterium</taxon>
    </lineage>
</organism>
<evidence type="ECO:0000313" key="2">
    <source>
        <dbReference type="EMBL" id="SDG99248.1"/>
    </source>
</evidence>
<keyword evidence="3" id="KW-1185">Reference proteome</keyword>
<accession>A0A1G7YRU2</accession>
<dbReference type="Proteomes" id="UP000199495">
    <property type="component" value="Unassembled WGS sequence"/>
</dbReference>
<proteinExistence type="predicted"/>
<name>A0A1G7YRU2_9HYPH</name>
<dbReference type="InterPro" id="IPR056097">
    <property type="entry name" value="DUF7680"/>
</dbReference>
<evidence type="ECO:0000259" key="1">
    <source>
        <dbReference type="Pfam" id="PF24728"/>
    </source>
</evidence>
<dbReference type="OrthoDB" id="5112338at2"/>
<evidence type="ECO:0000313" key="3">
    <source>
        <dbReference type="Proteomes" id="UP000199495"/>
    </source>
</evidence>
<dbReference type="Pfam" id="PF24728">
    <property type="entry name" value="DUF7680"/>
    <property type="match status" value="1"/>
</dbReference>
<feature type="domain" description="DUF7680" evidence="1">
    <location>
        <begin position="20"/>
        <end position="156"/>
    </location>
</feature>